<dbReference type="InterPro" id="IPR023393">
    <property type="entry name" value="START-like_dom_sf"/>
</dbReference>
<dbReference type="InterPro" id="IPR010419">
    <property type="entry name" value="CO_DH_gsu"/>
</dbReference>
<gene>
    <name evidence="1" type="ORF">FNU79_00220</name>
</gene>
<evidence type="ECO:0000313" key="1">
    <source>
        <dbReference type="EMBL" id="TSA88132.1"/>
    </source>
</evidence>
<dbReference type="Pfam" id="PF06240">
    <property type="entry name" value="COXG"/>
    <property type="match status" value="1"/>
</dbReference>
<dbReference type="OrthoDB" id="9787428at2"/>
<keyword evidence="2" id="KW-1185">Reference proteome</keyword>
<dbReference type="CDD" id="cd05018">
    <property type="entry name" value="CoxG"/>
    <property type="match status" value="1"/>
</dbReference>
<proteinExistence type="predicted"/>
<evidence type="ECO:0000313" key="2">
    <source>
        <dbReference type="Proteomes" id="UP000316092"/>
    </source>
</evidence>
<dbReference type="PANTHER" id="PTHR38588:SF1">
    <property type="entry name" value="BLL0334 PROTEIN"/>
    <property type="match status" value="1"/>
</dbReference>
<name>A0A553V6Q8_9DEIO</name>
<dbReference type="SUPFAM" id="SSF55961">
    <property type="entry name" value="Bet v1-like"/>
    <property type="match status" value="1"/>
</dbReference>
<dbReference type="PANTHER" id="PTHR38588">
    <property type="entry name" value="BLL0334 PROTEIN"/>
    <property type="match status" value="1"/>
</dbReference>
<accession>A0A553V6Q8</accession>
<organism evidence="1 2">
    <name type="scientific">Deinococcus detaillensis</name>
    <dbReference type="NCBI Taxonomy" id="2592048"/>
    <lineage>
        <taxon>Bacteria</taxon>
        <taxon>Thermotogati</taxon>
        <taxon>Deinococcota</taxon>
        <taxon>Deinococci</taxon>
        <taxon>Deinococcales</taxon>
        <taxon>Deinococcaceae</taxon>
        <taxon>Deinococcus</taxon>
    </lineage>
</organism>
<dbReference type="EMBL" id="VKDB01000001">
    <property type="protein sequence ID" value="TSA88132.1"/>
    <property type="molecule type" value="Genomic_DNA"/>
</dbReference>
<sequence length="297" mass="32346">MCAQRAEKNRQQAGHQFAGADVARLGDWQRLWVGGRRAAGLPGVEISLRLSFRSARRGWAGRFVDPTRHVLLVRRQMWGLRRVNPQIVGRSGLIEVDAFILGIGHGGSPCDKRVTCRSHAPRPSKVTGQCREPLIFSPRCVTMLGMSAHTFQGSSSVSAPRERVWAMLQDPQVLVKVVPGLSDAVTEQGGQMRATLSVSMGPVKGKFKTLVRVLNAQPPEYMELEVEGKTITGTAILHTKMTLTDLGETTRIDWVATPKLSGLLAGVGGKLIESKAKDAGAGQRYADRFFGRLGQEA</sequence>
<dbReference type="Gene3D" id="3.30.530.20">
    <property type="match status" value="1"/>
</dbReference>
<dbReference type="AlphaFoldDB" id="A0A553V6Q8"/>
<dbReference type="Proteomes" id="UP000316092">
    <property type="component" value="Unassembled WGS sequence"/>
</dbReference>
<comment type="caution">
    <text evidence="1">The sequence shown here is derived from an EMBL/GenBank/DDBJ whole genome shotgun (WGS) entry which is preliminary data.</text>
</comment>
<reference evidence="1 2" key="1">
    <citation type="submission" date="2019-07" db="EMBL/GenBank/DDBJ databases">
        <title>Deinococcus detaillus sp. nov., isolated from humus soil in Antarctica.</title>
        <authorList>
            <person name="Zhang K."/>
        </authorList>
    </citation>
    <scope>NUCLEOTIDE SEQUENCE [LARGE SCALE GENOMIC DNA]</scope>
    <source>
        <strain evidence="1 2">H1</strain>
    </source>
</reference>
<protein>
    <submittedName>
        <fullName evidence="1">Carbon monoxide dehydrogenase subunit G</fullName>
    </submittedName>
</protein>